<accession>A0A8H5LMI9</accession>
<protein>
    <submittedName>
        <fullName evidence="3">Uncharacterized protein</fullName>
    </submittedName>
</protein>
<comment type="caution">
    <text evidence="3">The sequence shown here is derived from an EMBL/GenBank/DDBJ whole genome shotgun (WGS) entry which is preliminary data.</text>
</comment>
<evidence type="ECO:0000256" key="2">
    <source>
        <dbReference type="SAM" id="Phobius"/>
    </source>
</evidence>
<feature type="transmembrane region" description="Helical" evidence="2">
    <location>
        <begin position="79"/>
        <end position="100"/>
    </location>
</feature>
<keyword evidence="2" id="KW-1133">Transmembrane helix</keyword>
<feature type="compositionally biased region" description="Polar residues" evidence="1">
    <location>
        <begin position="250"/>
        <end position="261"/>
    </location>
</feature>
<feature type="transmembrane region" description="Helical" evidence="2">
    <location>
        <begin position="51"/>
        <end position="73"/>
    </location>
</feature>
<name>A0A8H5LMI9_9AGAR</name>
<gene>
    <name evidence="3" type="ORF">D9758_012608</name>
</gene>
<keyword evidence="2" id="KW-0812">Transmembrane</keyword>
<dbReference type="AlphaFoldDB" id="A0A8H5LMI9"/>
<evidence type="ECO:0000313" key="3">
    <source>
        <dbReference type="EMBL" id="KAF5363080.1"/>
    </source>
</evidence>
<proteinExistence type="predicted"/>
<sequence length="261" mass="26721">MLCINILCACLAPLSRLSIVPATWMLFLLLFSWAAASSCDRVLSLPTSQPALFTLMHSVPALSVYTVLLVAMIHTGDMVVVVVQLLLVIGGIALLVLLLWKQVYQREGTGVTVDGLSHSDVIHPVGTTAIAAPQCLPPSTTVVSNGTAALPSPAIAAVSCSPCLPSSSTTAASNATGITARTPTSGTALESSTAHSIVASPPSCSGSSSAVINGTTSGSAVVLTAHDVAVPLPARVRRLPRSPDVPFQRNDLTSSCSTSRV</sequence>
<feature type="region of interest" description="Disordered" evidence="1">
    <location>
        <begin position="240"/>
        <end position="261"/>
    </location>
</feature>
<feature type="transmembrane region" description="Helical" evidence="2">
    <location>
        <begin position="19"/>
        <end position="39"/>
    </location>
</feature>
<evidence type="ECO:0000313" key="4">
    <source>
        <dbReference type="Proteomes" id="UP000559256"/>
    </source>
</evidence>
<evidence type="ECO:0000256" key="1">
    <source>
        <dbReference type="SAM" id="MobiDB-lite"/>
    </source>
</evidence>
<dbReference type="EMBL" id="JAACJM010000035">
    <property type="protein sequence ID" value="KAF5363080.1"/>
    <property type="molecule type" value="Genomic_DNA"/>
</dbReference>
<dbReference type="Proteomes" id="UP000559256">
    <property type="component" value="Unassembled WGS sequence"/>
</dbReference>
<keyword evidence="2" id="KW-0472">Membrane</keyword>
<keyword evidence="4" id="KW-1185">Reference proteome</keyword>
<reference evidence="3 4" key="1">
    <citation type="journal article" date="2020" name="ISME J.">
        <title>Uncovering the hidden diversity of litter-decomposition mechanisms in mushroom-forming fungi.</title>
        <authorList>
            <person name="Floudas D."/>
            <person name="Bentzer J."/>
            <person name="Ahren D."/>
            <person name="Johansson T."/>
            <person name="Persson P."/>
            <person name="Tunlid A."/>
        </authorList>
    </citation>
    <scope>NUCLEOTIDE SEQUENCE [LARGE SCALE GENOMIC DNA]</scope>
    <source>
        <strain evidence="3 4">CBS 291.85</strain>
    </source>
</reference>
<organism evidence="3 4">
    <name type="scientific">Tetrapyrgos nigripes</name>
    <dbReference type="NCBI Taxonomy" id="182062"/>
    <lineage>
        <taxon>Eukaryota</taxon>
        <taxon>Fungi</taxon>
        <taxon>Dikarya</taxon>
        <taxon>Basidiomycota</taxon>
        <taxon>Agaricomycotina</taxon>
        <taxon>Agaricomycetes</taxon>
        <taxon>Agaricomycetidae</taxon>
        <taxon>Agaricales</taxon>
        <taxon>Marasmiineae</taxon>
        <taxon>Marasmiaceae</taxon>
        <taxon>Tetrapyrgos</taxon>
    </lineage>
</organism>